<feature type="compositionally biased region" description="Gly residues" evidence="1">
    <location>
        <begin position="213"/>
        <end position="222"/>
    </location>
</feature>
<feature type="domain" description="Outer membrane protein beta-barrel" evidence="3">
    <location>
        <begin position="19"/>
        <end position="185"/>
    </location>
</feature>
<comment type="caution">
    <text evidence="4">The sequence shown here is derived from an EMBL/GenBank/DDBJ whole genome shotgun (WGS) entry which is preliminary data.</text>
</comment>
<evidence type="ECO:0000313" key="4">
    <source>
        <dbReference type="EMBL" id="TCZ70455.1"/>
    </source>
</evidence>
<dbReference type="Pfam" id="PF13568">
    <property type="entry name" value="OMP_b-brl_2"/>
    <property type="match status" value="1"/>
</dbReference>
<keyword evidence="5" id="KW-1185">Reference proteome</keyword>
<protein>
    <submittedName>
        <fullName evidence="4">PorT family protein</fullName>
    </submittedName>
</protein>
<reference evidence="4 5" key="1">
    <citation type="submission" date="2019-03" db="EMBL/GenBank/DDBJ databases">
        <authorList>
            <person name="Kim M.K.M."/>
        </authorList>
    </citation>
    <scope>NUCLEOTIDE SEQUENCE [LARGE SCALE GENOMIC DNA]</scope>
    <source>
        <strain evidence="4 5">17J68-15</strain>
    </source>
</reference>
<dbReference type="Proteomes" id="UP000295164">
    <property type="component" value="Unassembled WGS sequence"/>
</dbReference>
<sequence>MKKAIAAFLPLLLAGGAGAQVGLSGGLNIAKYSYVSDRGPLMSFNAGLVYRKALRGTMVWQPALTWSVKGATVYPAIPIGSTNPNEKYLNRLGFVQLAAPFYGGSSLGDGFRFDIGAGPYVGYLVQAKQTQKRYDGSEADVSFRVGGKDAADFTPFDAGLQFGTGFVMGSRLGFHVLYDLGLKNVNASSNQPALKMRTWSLNFSYYFRGGNGGRKSSGGRASGGKRKNSGSGKGLGGF</sequence>
<name>A0A4R4E015_9BACT</name>
<organism evidence="4 5">
    <name type="scientific">Flaviaesturariibacter aridisoli</name>
    <dbReference type="NCBI Taxonomy" id="2545761"/>
    <lineage>
        <taxon>Bacteria</taxon>
        <taxon>Pseudomonadati</taxon>
        <taxon>Bacteroidota</taxon>
        <taxon>Chitinophagia</taxon>
        <taxon>Chitinophagales</taxon>
        <taxon>Chitinophagaceae</taxon>
        <taxon>Flaviaestuariibacter</taxon>
    </lineage>
</organism>
<feature type="chain" id="PRO_5020329998" evidence="2">
    <location>
        <begin position="20"/>
        <end position="238"/>
    </location>
</feature>
<dbReference type="RefSeq" id="WP_131852209.1">
    <property type="nucleotide sequence ID" value="NZ_SKFH01000016.1"/>
</dbReference>
<dbReference type="AlphaFoldDB" id="A0A4R4E015"/>
<feature type="signal peptide" evidence="2">
    <location>
        <begin position="1"/>
        <end position="19"/>
    </location>
</feature>
<dbReference type="OrthoDB" id="947434at2"/>
<proteinExistence type="predicted"/>
<dbReference type="EMBL" id="SKFH01000016">
    <property type="protein sequence ID" value="TCZ70455.1"/>
    <property type="molecule type" value="Genomic_DNA"/>
</dbReference>
<feature type="region of interest" description="Disordered" evidence="1">
    <location>
        <begin position="213"/>
        <end position="238"/>
    </location>
</feature>
<evidence type="ECO:0000259" key="3">
    <source>
        <dbReference type="Pfam" id="PF13568"/>
    </source>
</evidence>
<keyword evidence="2" id="KW-0732">Signal</keyword>
<accession>A0A4R4E015</accession>
<gene>
    <name evidence="4" type="ORF">E0486_10895</name>
</gene>
<evidence type="ECO:0000256" key="1">
    <source>
        <dbReference type="SAM" id="MobiDB-lite"/>
    </source>
</evidence>
<dbReference type="InterPro" id="IPR025665">
    <property type="entry name" value="Beta-barrel_OMP_2"/>
</dbReference>
<evidence type="ECO:0000313" key="5">
    <source>
        <dbReference type="Proteomes" id="UP000295164"/>
    </source>
</evidence>
<evidence type="ECO:0000256" key="2">
    <source>
        <dbReference type="SAM" id="SignalP"/>
    </source>
</evidence>